<organism evidence="7 8">
    <name type="scientific">Dimargaris cristalligena</name>
    <dbReference type="NCBI Taxonomy" id="215637"/>
    <lineage>
        <taxon>Eukaryota</taxon>
        <taxon>Fungi</taxon>
        <taxon>Fungi incertae sedis</taxon>
        <taxon>Zoopagomycota</taxon>
        <taxon>Kickxellomycotina</taxon>
        <taxon>Dimargaritomycetes</taxon>
        <taxon>Dimargaritales</taxon>
        <taxon>Dimargaritaceae</taxon>
        <taxon>Dimargaris</taxon>
    </lineage>
</organism>
<dbReference type="Gene3D" id="4.10.240.10">
    <property type="entry name" value="Zn(2)-C6 fungal-type DNA-binding domain"/>
    <property type="match status" value="1"/>
</dbReference>
<dbReference type="GO" id="GO:0000981">
    <property type="term" value="F:DNA-binding transcription factor activity, RNA polymerase II-specific"/>
    <property type="evidence" value="ECO:0007669"/>
    <property type="project" value="InterPro"/>
</dbReference>
<dbReference type="CDD" id="cd00067">
    <property type="entry name" value="GAL4"/>
    <property type="match status" value="1"/>
</dbReference>
<evidence type="ECO:0000313" key="7">
    <source>
        <dbReference type="EMBL" id="RKP35953.1"/>
    </source>
</evidence>
<proteinExistence type="predicted"/>
<protein>
    <recommendedName>
        <fullName evidence="6">Zn(2)-C6 fungal-type domain-containing protein</fullName>
    </recommendedName>
</protein>
<evidence type="ECO:0000256" key="2">
    <source>
        <dbReference type="ARBA" id="ARBA00022723"/>
    </source>
</evidence>
<sequence>MCPVVPAFAAVVSDLRVQVTPSHSLYSCLACRKRRSGCNRQLPCCAACQKWATSCEYQLTPARLRKALARPPELEPLAKGDSCSTQPRPMAAKVLPASASQSRCRLLAPATDCTSLVNRRQTAGRTVTLAKQPLVSRIPDSPSIRGRYPTNHFTRTKQLQETANTMVPLAIVTPTTPPAMGKTDLPVSTAWKGNSNSQSVPTYPVDDSISQITSRLLFKLMRNRWIPPRGVSYLDQIYHLANQDGANIPDNGPQYASEPPLALRTLVLPSDLLYHSSVIRHSIAYFGTFAHKGCSPLNTLRMLFRLDRGLIPQSFQLAAMLSVAPFSDHPVFDLVPPLTVSLAYYSRLLSMIPLCLVDPDPDTYLIIGILLKFSLDLGLFALHQNLTTAAIRKLQSARVYIMDHPNPLPRSAYAMAGNRDTEDIPYLKDEILREYYRIIWWANIKEDMLAALLYRHRPLIDLDACCVNLPRPDCDVESQLNIQLANPESDIFTRKGYPTVVNYTRLKNNVIVISVDIDILGHRVAKLRALQATDPAAWLNSLPGLNRELEQWYNWYTALARTDWQEAEGTSDLPTQVEASTYFFQVRVQCAMLIIYLNHFDGHSPDSTGPFPGMALASVLHTAGDLTGRTLSECHERCWTYAVRLRGLLIDSAIPPAFISSAILIASFYPAAVVCNERIHGMGSVYYTAVVSADRQHATRFIDEIIQVLDSFSGLWKATLKIADEIRILRNSPFTRRSLDIGHLI</sequence>
<evidence type="ECO:0000256" key="5">
    <source>
        <dbReference type="ARBA" id="ARBA00023242"/>
    </source>
</evidence>
<evidence type="ECO:0000256" key="4">
    <source>
        <dbReference type="ARBA" id="ARBA00023163"/>
    </source>
</evidence>
<reference evidence="8" key="1">
    <citation type="journal article" date="2018" name="Nat. Microbiol.">
        <title>Leveraging single-cell genomics to expand the fungal tree of life.</title>
        <authorList>
            <person name="Ahrendt S.R."/>
            <person name="Quandt C.A."/>
            <person name="Ciobanu D."/>
            <person name="Clum A."/>
            <person name="Salamov A."/>
            <person name="Andreopoulos B."/>
            <person name="Cheng J.F."/>
            <person name="Woyke T."/>
            <person name="Pelin A."/>
            <person name="Henrissat B."/>
            <person name="Reynolds N.K."/>
            <person name="Benny G.L."/>
            <person name="Smith M.E."/>
            <person name="James T.Y."/>
            <person name="Grigoriev I.V."/>
        </authorList>
    </citation>
    <scope>NUCLEOTIDE SEQUENCE [LARGE SCALE GENOMIC DNA]</scope>
    <source>
        <strain evidence="8">RSA 468</strain>
    </source>
</reference>
<feature type="domain" description="Zn(2)-C6 fungal-type" evidence="6">
    <location>
        <begin position="27"/>
        <end position="57"/>
    </location>
</feature>
<dbReference type="PROSITE" id="PS00463">
    <property type="entry name" value="ZN2_CY6_FUNGAL_1"/>
    <property type="match status" value="1"/>
</dbReference>
<name>A0A4P9ZR87_9FUNG</name>
<evidence type="ECO:0000256" key="1">
    <source>
        <dbReference type="ARBA" id="ARBA00004123"/>
    </source>
</evidence>
<dbReference type="AlphaFoldDB" id="A0A4P9ZR87"/>
<evidence type="ECO:0000313" key="8">
    <source>
        <dbReference type="Proteomes" id="UP000268162"/>
    </source>
</evidence>
<gene>
    <name evidence="7" type="ORF">BJ085DRAFT_28554</name>
</gene>
<dbReference type="EMBL" id="ML002748">
    <property type="protein sequence ID" value="RKP35953.1"/>
    <property type="molecule type" value="Genomic_DNA"/>
</dbReference>
<evidence type="ECO:0000256" key="3">
    <source>
        <dbReference type="ARBA" id="ARBA00023015"/>
    </source>
</evidence>
<dbReference type="InterPro" id="IPR001138">
    <property type="entry name" value="Zn2Cys6_DnaBD"/>
</dbReference>
<keyword evidence="8" id="KW-1185">Reference proteome</keyword>
<dbReference type="PROSITE" id="PS50048">
    <property type="entry name" value="ZN2_CY6_FUNGAL_2"/>
    <property type="match status" value="1"/>
</dbReference>
<keyword evidence="5" id="KW-0539">Nucleus</keyword>
<comment type="subcellular location">
    <subcellularLocation>
        <location evidence="1">Nucleus</location>
    </subcellularLocation>
</comment>
<dbReference type="PANTHER" id="PTHR47338">
    <property type="entry name" value="ZN(II)2CYS6 TRANSCRIPTION FACTOR (EUROFUNG)-RELATED"/>
    <property type="match status" value="1"/>
</dbReference>
<dbReference type="GO" id="GO:0005634">
    <property type="term" value="C:nucleus"/>
    <property type="evidence" value="ECO:0007669"/>
    <property type="project" value="UniProtKB-SubCell"/>
</dbReference>
<keyword evidence="4" id="KW-0804">Transcription</keyword>
<keyword evidence="2" id="KW-0479">Metal-binding</keyword>
<dbReference type="Pfam" id="PF00172">
    <property type="entry name" value="Zn_clus"/>
    <property type="match status" value="1"/>
</dbReference>
<evidence type="ECO:0000259" key="6">
    <source>
        <dbReference type="PROSITE" id="PS50048"/>
    </source>
</evidence>
<dbReference type="SUPFAM" id="SSF57701">
    <property type="entry name" value="Zn2/Cys6 DNA-binding domain"/>
    <property type="match status" value="1"/>
</dbReference>
<dbReference type="Proteomes" id="UP000268162">
    <property type="component" value="Unassembled WGS sequence"/>
</dbReference>
<dbReference type="CDD" id="cd12148">
    <property type="entry name" value="fungal_TF_MHR"/>
    <property type="match status" value="1"/>
</dbReference>
<accession>A0A4P9ZR87</accession>
<dbReference type="GO" id="GO:0008270">
    <property type="term" value="F:zinc ion binding"/>
    <property type="evidence" value="ECO:0007669"/>
    <property type="project" value="InterPro"/>
</dbReference>
<dbReference type="InterPro" id="IPR036864">
    <property type="entry name" value="Zn2-C6_fun-type_DNA-bd_sf"/>
</dbReference>
<keyword evidence="3" id="KW-0805">Transcription regulation</keyword>
<dbReference type="InterPro" id="IPR050815">
    <property type="entry name" value="TF_fung"/>
</dbReference>
<dbReference type="PANTHER" id="PTHR47338:SF5">
    <property type="entry name" value="ZN(II)2CYS6 TRANSCRIPTION FACTOR (EUROFUNG)"/>
    <property type="match status" value="1"/>
</dbReference>